<dbReference type="PANTHER" id="PTHR23138">
    <property type="entry name" value="RAN BINDING PROTEIN"/>
    <property type="match status" value="1"/>
</dbReference>
<dbReference type="InterPro" id="IPR015007">
    <property type="entry name" value="NUP2/50/61"/>
</dbReference>
<evidence type="ECO:0000259" key="11">
    <source>
        <dbReference type="SMART" id="SM00160"/>
    </source>
</evidence>
<evidence type="ECO:0000313" key="13">
    <source>
        <dbReference type="Proteomes" id="UP000291343"/>
    </source>
</evidence>
<dbReference type="SMR" id="A0A482WQC1"/>
<keyword evidence="5" id="KW-0653">Protein transport</keyword>
<dbReference type="InterPro" id="IPR000156">
    <property type="entry name" value="Ran_bind_dom"/>
</dbReference>
<dbReference type="Gene3D" id="2.30.29.30">
    <property type="entry name" value="Pleckstrin-homology domain (PH domain)/Phosphotyrosine-binding domain (PTB)"/>
    <property type="match status" value="1"/>
</dbReference>
<evidence type="ECO:0000256" key="7">
    <source>
        <dbReference type="ARBA" id="ARBA00023010"/>
    </source>
</evidence>
<feature type="domain" description="RanBD1" evidence="11">
    <location>
        <begin position="322"/>
        <end position="439"/>
    </location>
</feature>
<dbReference type="SUPFAM" id="SSF50729">
    <property type="entry name" value="PH domain-like"/>
    <property type="match status" value="1"/>
</dbReference>
<organism evidence="12 13">
    <name type="scientific">Laodelphax striatellus</name>
    <name type="common">Small brown planthopper</name>
    <name type="synonym">Delphax striatella</name>
    <dbReference type="NCBI Taxonomy" id="195883"/>
    <lineage>
        <taxon>Eukaryota</taxon>
        <taxon>Metazoa</taxon>
        <taxon>Ecdysozoa</taxon>
        <taxon>Arthropoda</taxon>
        <taxon>Hexapoda</taxon>
        <taxon>Insecta</taxon>
        <taxon>Pterygota</taxon>
        <taxon>Neoptera</taxon>
        <taxon>Paraneoptera</taxon>
        <taxon>Hemiptera</taxon>
        <taxon>Auchenorrhyncha</taxon>
        <taxon>Fulgoroidea</taxon>
        <taxon>Delphacidae</taxon>
        <taxon>Criomorphinae</taxon>
        <taxon>Laodelphax</taxon>
    </lineage>
</organism>
<keyword evidence="2" id="KW-0813">Transport</keyword>
<feature type="region of interest" description="Disordered" evidence="10">
    <location>
        <begin position="113"/>
        <end position="146"/>
    </location>
</feature>
<keyword evidence="7" id="KW-0811">Translocation</keyword>
<evidence type="ECO:0000256" key="3">
    <source>
        <dbReference type="ARBA" id="ARBA00022737"/>
    </source>
</evidence>
<evidence type="ECO:0000256" key="4">
    <source>
        <dbReference type="ARBA" id="ARBA00022816"/>
    </source>
</evidence>
<evidence type="ECO:0000256" key="1">
    <source>
        <dbReference type="ARBA" id="ARBA00004567"/>
    </source>
</evidence>
<evidence type="ECO:0000256" key="6">
    <source>
        <dbReference type="ARBA" id="ARBA00022990"/>
    </source>
</evidence>
<feature type="compositionally biased region" description="Low complexity" evidence="10">
    <location>
        <begin position="113"/>
        <end position="140"/>
    </location>
</feature>
<evidence type="ECO:0000256" key="10">
    <source>
        <dbReference type="SAM" id="MobiDB-lite"/>
    </source>
</evidence>
<feature type="region of interest" description="Disordered" evidence="10">
    <location>
        <begin position="295"/>
        <end position="326"/>
    </location>
</feature>
<keyword evidence="6" id="KW-0007">Acetylation</keyword>
<evidence type="ECO:0000256" key="5">
    <source>
        <dbReference type="ARBA" id="ARBA00022927"/>
    </source>
</evidence>
<keyword evidence="13" id="KW-1185">Reference proteome</keyword>
<dbReference type="EMBL" id="QKKF02027689">
    <property type="protein sequence ID" value="RZF35703.1"/>
    <property type="molecule type" value="Genomic_DNA"/>
</dbReference>
<keyword evidence="9" id="KW-0539">Nucleus</keyword>
<protein>
    <recommendedName>
        <fullName evidence="11">RanBD1 domain-containing protein</fullName>
    </recommendedName>
</protein>
<dbReference type="Proteomes" id="UP000291343">
    <property type="component" value="Unassembled WGS sequence"/>
</dbReference>
<dbReference type="PANTHER" id="PTHR23138:SF141">
    <property type="entry name" value="NUCLEAR PORE COMPLEX PROTEIN NUP50"/>
    <property type="match status" value="1"/>
</dbReference>
<dbReference type="GO" id="GO:0006606">
    <property type="term" value="P:protein import into nucleus"/>
    <property type="evidence" value="ECO:0007669"/>
    <property type="project" value="TreeGrafter"/>
</dbReference>
<dbReference type="GO" id="GO:0005643">
    <property type="term" value="C:nuclear pore"/>
    <property type="evidence" value="ECO:0007669"/>
    <property type="project" value="UniProtKB-SubCell"/>
</dbReference>
<dbReference type="AlphaFoldDB" id="A0A482WQC1"/>
<dbReference type="InterPro" id="IPR011993">
    <property type="entry name" value="PH-like_dom_sf"/>
</dbReference>
<evidence type="ECO:0000256" key="9">
    <source>
        <dbReference type="ARBA" id="ARBA00023242"/>
    </source>
</evidence>
<dbReference type="CDD" id="cd13170">
    <property type="entry name" value="RanBD_NUP50"/>
    <property type="match status" value="1"/>
</dbReference>
<dbReference type="SMART" id="SM00160">
    <property type="entry name" value="RanBD"/>
    <property type="match status" value="1"/>
</dbReference>
<keyword evidence="8" id="KW-0906">Nuclear pore complex</keyword>
<gene>
    <name evidence="12" type="ORF">LSTR_LSTR009571</name>
</gene>
<evidence type="ECO:0000256" key="8">
    <source>
        <dbReference type="ARBA" id="ARBA00023132"/>
    </source>
</evidence>
<keyword evidence="4" id="KW-0509">mRNA transport</keyword>
<evidence type="ECO:0000256" key="2">
    <source>
        <dbReference type="ARBA" id="ARBA00022448"/>
    </source>
</evidence>
<sequence length="441" mass="47647">MSAKRRADDDLNHENWDTELKKEIAGQFKKAPSDIIQKRVIRTAKRRGSGSPASFTDTQEPAKNLFSSFGGFKTNSSNTEKDLKSTFSFLKSSPVATNGNQLDLKKDTFINPSLSSVPNNNSTSSSSTANSSASSSSTANGKKYPPKLMRLNKDVADWIKSHVDKDPCCILTPIFRDYERYLKEIENETTDTTDKSDNIAQSSTTSDSVASKAASFSFFKPDSNNTSTSSFLSKPDQASLMVNPFTIKQNKDEESTGSAAKGFSFGVNSQQSSTPSTGFSFGGVKPFTFGNVSAAPASSNAGEKNDGEAEAEESDEPPKPDFKPVMEEDAVYSKRCKVFIKKEAGYADLGVGTLYVKPVAGEKHQLIVRADTSLGNVLINVLLTSGIPLQRMAKNNVMMICVPTPPAPGSTSPPAPSTVLLRVKTSDEADQLLANLEKYRK</sequence>
<dbReference type="OrthoDB" id="10062131at2759"/>
<dbReference type="GO" id="GO:0051028">
    <property type="term" value="P:mRNA transport"/>
    <property type="evidence" value="ECO:0007669"/>
    <property type="project" value="UniProtKB-KW"/>
</dbReference>
<reference evidence="12 13" key="1">
    <citation type="journal article" date="2017" name="Gigascience">
        <title>Genome sequence of the small brown planthopper, Laodelphax striatellus.</title>
        <authorList>
            <person name="Zhu J."/>
            <person name="Jiang F."/>
            <person name="Wang X."/>
            <person name="Yang P."/>
            <person name="Bao Y."/>
            <person name="Zhao W."/>
            <person name="Wang W."/>
            <person name="Lu H."/>
            <person name="Wang Q."/>
            <person name="Cui N."/>
            <person name="Li J."/>
            <person name="Chen X."/>
            <person name="Luo L."/>
            <person name="Yu J."/>
            <person name="Kang L."/>
            <person name="Cui F."/>
        </authorList>
    </citation>
    <scope>NUCLEOTIDE SEQUENCE [LARGE SCALE GENOMIC DNA]</scope>
    <source>
        <strain evidence="12">Lst14</strain>
    </source>
</reference>
<comment type="subcellular location">
    <subcellularLocation>
        <location evidence="1">Nucleus</location>
        <location evidence="1">Nuclear pore complex</location>
    </subcellularLocation>
</comment>
<dbReference type="InterPro" id="IPR045255">
    <property type="entry name" value="RanBP1-like"/>
</dbReference>
<accession>A0A482WQC1</accession>
<evidence type="ECO:0000313" key="12">
    <source>
        <dbReference type="EMBL" id="RZF35703.1"/>
    </source>
</evidence>
<proteinExistence type="predicted"/>
<keyword evidence="3" id="KW-0677">Repeat</keyword>
<dbReference type="STRING" id="195883.A0A482WQC1"/>
<dbReference type="Pfam" id="PF08911">
    <property type="entry name" value="NUP50"/>
    <property type="match status" value="1"/>
</dbReference>
<dbReference type="InParanoid" id="A0A482WQC1"/>
<feature type="compositionally biased region" description="Basic and acidic residues" evidence="10">
    <location>
        <begin position="316"/>
        <end position="326"/>
    </location>
</feature>
<dbReference type="FunCoup" id="A0A482WQC1">
    <property type="interactions" value="1342"/>
</dbReference>
<comment type="caution">
    <text evidence="12">The sequence shown here is derived from an EMBL/GenBank/DDBJ whole genome shotgun (WGS) entry which is preliminary data.</text>
</comment>
<name>A0A482WQC1_LAOST</name>